<evidence type="ECO:0000313" key="11">
    <source>
        <dbReference type="Proteomes" id="UP000029015"/>
    </source>
</evidence>
<comment type="caution">
    <text evidence="10">The sequence shown here is derived from an EMBL/GenBank/DDBJ whole genome shotgun (WGS) entry which is preliminary data.</text>
</comment>
<evidence type="ECO:0000256" key="4">
    <source>
        <dbReference type="ARBA" id="ARBA00023235"/>
    </source>
</evidence>
<keyword evidence="4 5" id="KW-0413">Isomerase</keyword>
<dbReference type="eggNOG" id="COG0545">
    <property type="taxonomic scope" value="Bacteria"/>
</dbReference>
<evidence type="ECO:0000256" key="3">
    <source>
        <dbReference type="ARBA" id="ARBA00023110"/>
    </source>
</evidence>
<reference evidence="10 11" key="1">
    <citation type="submission" date="2014-03" db="EMBL/GenBank/DDBJ databases">
        <title>Genomics of Bifidobacteria.</title>
        <authorList>
            <person name="Ventura M."/>
            <person name="Milani C."/>
            <person name="Lugli G.A."/>
        </authorList>
    </citation>
    <scope>NUCLEOTIDE SEQUENCE [LARGE SCALE GENOMIC DNA]</scope>
    <source>
        <strain evidence="10 11">DSM 22766</strain>
    </source>
</reference>
<evidence type="ECO:0000256" key="1">
    <source>
        <dbReference type="ARBA" id="ARBA00000971"/>
    </source>
</evidence>
<proteinExistence type="inferred from homology"/>
<gene>
    <name evidence="10" type="ORF">BACT_0288</name>
</gene>
<dbReference type="PROSITE" id="PS50059">
    <property type="entry name" value="FKBP_PPIASE"/>
    <property type="match status" value="1"/>
</dbReference>
<dbReference type="GO" id="GO:0003755">
    <property type="term" value="F:peptidyl-prolyl cis-trans isomerase activity"/>
    <property type="evidence" value="ECO:0007669"/>
    <property type="project" value="UniProtKB-UniRule"/>
</dbReference>
<dbReference type="Gene3D" id="3.10.50.40">
    <property type="match status" value="2"/>
</dbReference>
<evidence type="ECO:0000259" key="9">
    <source>
        <dbReference type="PROSITE" id="PS50059"/>
    </source>
</evidence>
<dbReference type="SUPFAM" id="SSF54534">
    <property type="entry name" value="FKBP-like"/>
    <property type="match status" value="1"/>
</dbReference>
<keyword evidence="3 5" id="KW-0697">Rotamase</keyword>
<comment type="catalytic activity">
    <reaction evidence="1 5 6">
        <text>[protein]-peptidylproline (omega=180) = [protein]-peptidylproline (omega=0)</text>
        <dbReference type="Rhea" id="RHEA:16237"/>
        <dbReference type="Rhea" id="RHEA-COMP:10747"/>
        <dbReference type="Rhea" id="RHEA-COMP:10748"/>
        <dbReference type="ChEBI" id="CHEBI:83833"/>
        <dbReference type="ChEBI" id="CHEBI:83834"/>
        <dbReference type="EC" id="5.2.1.8"/>
    </reaction>
</comment>
<dbReference type="EC" id="5.2.1.8" evidence="6"/>
<sequence length="317" mass="33147">MNIHKLRSAVKMAACCCALALGLGLTACGSSNPAPSSGGSSSSASAGGKLEGVSADGKLGQKPKISFKTPLEVTDKSWQIVQEGDGEAMQDGDHLCVRSVAVSAKDGKELDSTWEKGSPDCQISVNRKSYPQYYDAFKAMKVNGTLAVGINDASGQSTGDNKYVMALTIVSKFKPLTRAKGEAVKDIPADLPKISLDSSGKPSLNLNGYQPSGKLVSQTLIKGTGPVVKDTQSVTAHYTGWLASNGKQFDSSWDRGEPADFSLDQVVKGWKQGLAGQTVGSQTLLVVPPNLGYGDKAQKGIPANSTLIFVVDILAAY</sequence>
<dbReference type="InterPro" id="IPR001179">
    <property type="entry name" value="PPIase_FKBP_dom"/>
</dbReference>
<dbReference type="PROSITE" id="PS51257">
    <property type="entry name" value="PROKAR_LIPOPROTEIN"/>
    <property type="match status" value="1"/>
</dbReference>
<feature type="signal peptide" evidence="8">
    <location>
        <begin position="1"/>
        <end position="20"/>
    </location>
</feature>
<feature type="compositionally biased region" description="Low complexity" evidence="7">
    <location>
        <begin position="32"/>
        <end position="48"/>
    </location>
</feature>
<evidence type="ECO:0000256" key="6">
    <source>
        <dbReference type="RuleBase" id="RU003915"/>
    </source>
</evidence>
<comment type="similarity">
    <text evidence="2 6">Belongs to the FKBP-type PPIase family.</text>
</comment>
<dbReference type="Proteomes" id="UP000029015">
    <property type="component" value="Unassembled WGS sequence"/>
</dbReference>
<feature type="chain" id="PRO_5039492652" description="Peptidyl-prolyl cis-trans isomerase" evidence="8">
    <location>
        <begin position="21"/>
        <end position="317"/>
    </location>
</feature>
<dbReference type="InterPro" id="IPR046357">
    <property type="entry name" value="PPIase_dom_sf"/>
</dbReference>
<name>A0A086YVT2_9BIFI</name>
<dbReference type="STRING" id="1437605.AB656_00200"/>
<evidence type="ECO:0000256" key="8">
    <source>
        <dbReference type="SAM" id="SignalP"/>
    </source>
</evidence>
<dbReference type="PANTHER" id="PTHR43811:SF19">
    <property type="entry name" value="39 KDA FK506-BINDING NUCLEAR PROTEIN"/>
    <property type="match status" value="1"/>
</dbReference>
<dbReference type="PANTHER" id="PTHR43811">
    <property type="entry name" value="FKBP-TYPE PEPTIDYL-PROLYL CIS-TRANS ISOMERASE FKPA"/>
    <property type="match status" value="1"/>
</dbReference>
<evidence type="ECO:0000256" key="5">
    <source>
        <dbReference type="PROSITE-ProRule" id="PRU00277"/>
    </source>
</evidence>
<evidence type="ECO:0000313" key="10">
    <source>
        <dbReference type="EMBL" id="KFI38382.1"/>
    </source>
</evidence>
<organism evidence="10 11">
    <name type="scientific">Bifidobacterium actinocoloniiforme DSM 22766</name>
    <dbReference type="NCBI Taxonomy" id="1437605"/>
    <lineage>
        <taxon>Bacteria</taxon>
        <taxon>Bacillati</taxon>
        <taxon>Actinomycetota</taxon>
        <taxon>Actinomycetes</taxon>
        <taxon>Bifidobacteriales</taxon>
        <taxon>Bifidobacteriaceae</taxon>
        <taxon>Bifidobacterium</taxon>
    </lineage>
</organism>
<protein>
    <recommendedName>
        <fullName evidence="6">Peptidyl-prolyl cis-trans isomerase</fullName>
        <ecNumber evidence="6">5.2.1.8</ecNumber>
    </recommendedName>
</protein>
<keyword evidence="11" id="KW-1185">Reference proteome</keyword>
<evidence type="ECO:0000256" key="7">
    <source>
        <dbReference type="SAM" id="MobiDB-lite"/>
    </source>
</evidence>
<dbReference type="Pfam" id="PF00254">
    <property type="entry name" value="FKBP_C"/>
    <property type="match status" value="1"/>
</dbReference>
<feature type="domain" description="PPIase FKBP-type" evidence="9">
    <location>
        <begin position="231"/>
        <end position="317"/>
    </location>
</feature>
<dbReference type="RefSeq" id="WP_033504975.1">
    <property type="nucleotide sequence ID" value="NZ_CP011786.1"/>
</dbReference>
<feature type="region of interest" description="Disordered" evidence="7">
    <location>
        <begin position="32"/>
        <end position="57"/>
    </location>
</feature>
<dbReference type="AlphaFoldDB" id="A0A086YVT2"/>
<keyword evidence="8" id="KW-0732">Signal</keyword>
<accession>A0A086YVT2</accession>
<evidence type="ECO:0000256" key="2">
    <source>
        <dbReference type="ARBA" id="ARBA00006577"/>
    </source>
</evidence>
<dbReference type="EMBL" id="JGYK01000004">
    <property type="protein sequence ID" value="KFI38382.1"/>
    <property type="molecule type" value="Genomic_DNA"/>
</dbReference>